<sequence>MRALITLVIPLLLLWGCNSTQVQELPAPPINLAQHPQLQAQPVESLEEIFALTSTMKAQLNNAFATRSGNLSATKRLMMLILENGDKSVRYQSGATLTAAQTYKQLNANCLSLSILAFSMAEHLGLQGQFQRVHIPEYWALNRGYNLLTGHINLRLYTPRRNRPEVYELYNAEREVTVDFAPDLSGSQFKITDITKERVAAMFYNNKGAVALVEQDYERAYSYFYAATQMDPYYSGGWGNLGILYRLLNDFERAERVYQYAINIDKDNNTALGNLAILYRHTGREQQAKEIEHKLAQMRKDNPYYHIALGNDSLVQKQYVKALNHFRKARELDERIHESYFGMAHTYYLMGDIKATRRYLLMAQKRAQFDYDKLRYRGKLASLELIANNR</sequence>
<proteinExistence type="predicted"/>
<name>A0ABU9N2S2_9GAMM</name>
<gene>
    <name evidence="3" type="ORF">WCN91_11275</name>
</gene>
<feature type="chain" id="PRO_5047457237" evidence="2">
    <location>
        <begin position="23"/>
        <end position="390"/>
    </location>
</feature>
<dbReference type="Proteomes" id="UP001447008">
    <property type="component" value="Unassembled WGS sequence"/>
</dbReference>
<comment type="caution">
    <text evidence="3">The sequence shown here is derived from an EMBL/GenBank/DDBJ whole genome shotgun (WGS) entry which is preliminary data.</text>
</comment>
<reference evidence="3 4" key="1">
    <citation type="submission" date="2024-03" db="EMBL/GenBank/DDBJ databases">
        <title>Pseudoalteromonas qingdaonensis sp. nov., isolated from the intestines of marine benthic organisms.</title>
        <authorList>
            <person name="Lin X."/>
            <person name="Fang S."/>
            <person name="Hu X."/>
        </authorList>
    </citation>
    <scope>NUCLEOTIDE SEQUENCE [LARGE SCALE GENOMIC DNA]</scope>
    <source>
        <strain evidence="3 4">YIC-827</strain>
    </source>
</reference>
<feature type="repeat" description="TPR" evidence="1">
    <location>
        <begin position="201"/>
        <end position="234"/>
    </location>
</feature>
<dbReference type="SUPFAM" id="SSF48452">
    <property type="entry name" value="TPR-like"/>
    <property type="match status" value="1"/>
</dbReference>
<keyword evidence="2" id="KW-0732">Signal</keyword>
<keyword evidence="1" id="KW-0802">TPR repeat</keyword>
<feature type="signal peptide" evidence="2">
    <location>
        <begin position="1"/>
        <end position="22"/>
    </location>
</feature>
<dbReference type="EMBL" id="JBCGCU010000012">
    <property type="protein sequence ID" value="MEM0515988.1"/>
    <property type="molecule type" value="Genomic_DNA"/>
</dbReference>
<dbReference type="Gene3D" id="1.25.40.10">
    <property type="entry name" value="Tetratricopeptide repeat domain"/>
    <property type="match status" value="2"/>
</dbReference>
<evidence type="ECO:0000313" key="4">
    <source>
        <dbReference type="Proteomes" id="UP001447008"/>
    </source>
</evidence>
<evidence type="ECO:0000256" key="1">
    <source>
        <dbReference type="PROSITE-ProRule" id="PRU00339"/>
    </source>
</evidence>
<feature type="repeat" description="TPR" evidence="1">
    <location>
        <begin position="235"/>
        <end position="268"/>
    </location>
</feature>
<dbReference type="SMART" id="SM00028">
    <property type="entry name" value="TPR"/>
    <property type="match status" value="5"/>
</dbReference>
<dbReference type="InterPro" id="IPR019734">
    <property type="entry name" value="TPR_rpt"/>
</dbReference>
<evidence type="ECO:0000256" key="2">
    <source>
        <dbReference type="SAM" id="SignalP"/>
    </source>
</evidence>
<accession>A0ABU9N2S2</accession>
<dbReference type="RefSeq" id="WP_342679118.1">
    <property type="nucleotide sequence ID" value="NZ_JBCGCU010000012.1"/>
</dbReference>
<keyword evidence="4" id="KW-1185">Reference proteome</keyword>
<evidence type="ECO:0000313" key="3">
    <source>
        <dbReference type="EMBL" id="MEM0515988.1"/>
    </source>
</evidence>
<protein>
    <submittedName>
        <fullName evidence="3">Tetratricopeptide repeat protein</fullName>
    </submittedName>
</protein>
<dbReference type="Pfam" id="PF14559">
    <property type="entry name" value="TPR_19"/>
    <property type="match status" value="1"/>
</dbReference>
<dbReference type="PANTHER" id="PTHR12558:SF13">
    <property type="entry name" value="CELL DIVISION CYCLE PROTEIN 27 HOMOLOG"/>
    <property type="match status" value="1"/>
</dbReference>
<dbReference type="PROSITE" id="PS50005">
    <property type="entry name" value="TPR"/>
    <property type="match status" value="2"/>
</dbReference>
<dbReference type="PANTHER" id="PTHR12558">
    <property type="entry name" value="CELL DIVISION CYCLE 16,23,27"/>
    <property type="match status" value="1"/>
</dbReference>
<organism evidence="3 4">
    <name type="scientific">Pseudoalteromonas qingdaonensis</name>
    <dbReference type="NCBI Taxonomy" id="3131913"/>
    <lineage>
        <taxon>Bacteria</taxon>
        <taxon>Pseudomonadati</taxon>
        <taxon>Pseudomonadota</taxon>
        <taxon>Gammaproteobacteria</taxon>
        <taxon>Alteromonadales</taxon>
        <taxon>Pseudoalteromonadaceae</taxon>
        <taxon>Pseudoalteromonas</taxon>
    </lineage>
</organism>
<dbReference type="InterPro" id="IPR011990">
    <property type="entry name" value="TPR-like_helical_dom_sf"/>
</dbReference>